<evidence type="ECO:0000313" key="6">
    <source>
        <dbReference type="Proteomes" id="UP000076584"/>
    </source>
</evidence>
<dbReference type="GO" id="GO:0016740">
    <property type="term" value="F:transferase activity"/>
    <property type="evidence" value="ECO:0007669"/>
    <property type="project" value="UniProtKB-KW"/>
</dbReference>
<feature type="region of interest" description="Disordered" evidence="3">
    <location>
        <begin position="1"/>
        <end position="39"/>
    </location>
</feature>
<accession>A0A167DWR5</accession>
<keyword evidence="6" id="KW-1185">Reference proteome</keyword>
<keyword evidence="2" id="KW-0833">Ubl conjugation pathway</keyword>
<keyword evidence="1" id="KW-0808">Transferase</keyword>
<dbReference type="EMBL" id="LFIW01000874">
    <property type="protein sequence ID" value="KZL84437.1"/>
    <property type="molecule type" value="Genomic_DNA"/>
</dbReference>
<sequence length="1051" mass="116197">MSCKVELTDFVKKGKLREETHEPNPLSSDVCPDESNPKRSLWERVEQKMRHRKKDAEANLLPSATDYPSASFNGIQASKRDVKVLGPSASFQGNQGTARGDEIKNALAYDPSYSLSSSSPNAWLSTTSKAANYSYSHSQTHSSAQTLADYHLHCQELYKHSSLFMANNKSSTNPPGKPVGRIKSEPPAAYYSAYAYDCTHDDSPALPVKETPTADVAPAWGQKNTELVIDRKMAQHSATYLEAPRPLYAHLADPSLDSMEKATVPNENRTVPQTFVPARTTSFPTTATSPQQAIATEPNISLPTPPSEEEQHLRKFAQQMTQHKCPGCNKDGPLFKIGAVFDHTEKILVSKKPHCIFKCKHSRCRVYYCPGCSQTRTATTPFRPSAINTVNSTGASTWCCASARLFFILLLLCGPHPHPRDGLASLLQDRQVKVKIGAVRGSVSSSADESASKDPQRLAGPAIGTGYERSGDYTSSGGGFPQSIGEKSLELLPELFAELRRAWPSTMNSSEFDQNPPELLLTMARRSPLMIKVAELLRDDCIEEVMHRASLYHSMFDFIHIVVAHPFSAPLVRDLRIEYPLSRTLLPVCFGTAYIFTPAMQQTCPANSKGKGKAKMLYEPPQDSLQSLASLLSSLTDQSWAVMRYLDAVSQDAAQILAMCQRICDLSDELQRPTVHVAEAADVYGPARPSSSSNEPAATLIAVVGSEEAREKKGEEMRTWLNKNKVAEIETDDWVHGYSFREKLTETAGSAPKPGRIKRIVYDLSMLRTSLPEGIFVRHDSSRLDAMKVLIVGPEGTPYDNGLFEFDLFCPLEYPNTPPLMKFKTTRSGRKFNPNLYVDGKICLSLLGTWSGEKWCPKTSTLLQLLVSIQAMIFCADPIWNEPGNADGLGAHASDLYNWEMRADTLVFAMSDWLSLRQTGAAGSATGNGLWDEVVGNHFGLWWRRILETAVRWEKENDPGVSFSASGLEFIMPGKCAAKRFRVGIRRLKWYFAEWARAEDDTTDLMKNEPKDESEADVKNTPVADQKTDDGPNGFVLNSNPCSLGSLESSE</sequence>
<feature type="compositionally biased region" description="Basic and acidic residues" evidence="3">
    <location>
        <begin position="1"/>
        <end position="22"/>
    </location>
</feature>
<comment type="caution">
    <text evidence="5">The sequence shown here is derived from an EMBL/GenBank/DDBJ whole genome shotgun (WGS) entry which is preliminary data.</text>
</comment>
<dbReference type="STRING" id="1573173.A0A167DWR5"/>
<feature type="compositionally biased region" description="Basic and acidic residues" evidence="3">
    <location>
        <begin position="1004"/>
        <end position="1018"/>
    </location>
</feature>
<gene>
    <name evidence="5" type="ORF">CI238_03585</name>
</gene>
<dbReference type="PROSITE" id="PS50127">
    <property type="entry name" value="UBC_2"/>
    <property type="match status" value="1"/>
</dbReference>
<dbReference type="SUPFAM" id="SSF54495">
    <property type="entry name" value="UBC-like"/>
    <property type="match status" value="1"/>
</dbReference>
<evidence type="ECO:0000313" key="5">
    <source>
        <dbReference type="EMBL" id="KZL84437.1"/>
    </source>
</evidence>
<name>A0A167DWR5_COLIC</name>
<dbReference type="Proteomes" id="UP000076584">
    <property type="component" value="Unassembled WGS sequence"/>
</dbReference>
<reference evidence="5 6" key="1">
    <citation type="submission" date="2015-06" db="EMBL/GenBank/DDBJ databases">
        <title>Survival trade-offs in plant roots during colonization by closely related pathogenic and mutualistic fungi.</title>
        <authorList>
            <person name="Hacquard S."/>
            <person name="Kracher B."/>
            <person name="Hiruma K."/>
            <person name="Weinman A."/>
            <person name="Muench P."/>
            <person name="Garrido Oter R."/>
            <person name="Ver Loren van Themaat E."/>
            <person name="Dallerey J.-F."/>
            <person name="Damm U."/>
            <person name="Henrissat B."/>
            <person name="Lespinet O."/>
            <person name="Thon M."/>
            <person name="Kemen E."/>
            <person name="McHardy A.C."/>
            <person name="Schulze-Lefert P."/>
            <person name="O'Connell R.J."/>
        </authorList>
    </citation>
    <scope>NUCLEOTIDE SEQUENCE [LARGE SCALE GENOMIC DNA]</scope>
    <source>
        <strain evidence="5 6">MAFF 238704</strain>
    </source>
</reference>
<dbReference type="AlphaFoldDB" id="A0A167DWR5"/>
<protein>
    <submittedName>
        <fullName evidence="5">Ubiquitin-conjugating enzyme</fullName>
    </submittedName>
</protein>
<dbReference type="PANTHER" id="PTHR46116">
    <property type="entry name" value="(E3-INDEPENDENT) E2 UBIQUITIN-CONJUGATING ENZYME"/>
    <property type="match status" value="1"/>
</dbReference>
<dbReference type="InterPro" id="IPR000608">
    <property type="entry name" value="UBC"/>
</dbReference>
<feature type="domain" description="UBC core" evidence="4">
    <location>
        <begin position="755"/>
        <end position="910"/>
    </location>
</feature>
<feature type="region of interest" description="Disordered" evidence="3">
    <location>
        <begin position="1004"/>
        <end position="1051"/>
    </location>
</feature>
<proteinExistence type="predicted"/>
<dbReference type="SMART" id="SM00212">
    <property type="entry name" value="UBCc"/>
    <property type="match status" value="1"/>
</dbReference>
<evidence type="ECO:0000256" key="3">
    <source>
        <dbReference type="SAM" id="MobiDB-lite"/>
    </source>
</evidence>
<dbReference type="Pfam" id="PF00179">
    <property type="entry name" value="UQ_con"/>
    <property type="match status" value="1"/>
</dbReference>
<evidence type="ECO:0000259" key="4">
    <source>
        <dbReference type="PROSITE" id="PS50127"/>
    </source>
</evidence>
<feature type="compositionally biased region" description="Polar residues" evidence="3">
    <location>
        <begin position="1036"/>
        <end position="1051"/>
    </location>
</feature>
<evidence type="ECO:0000256" key="2">
    <source>
        <dbReference type="ARBA" id="ARBA00022786"/>
    </source>
</evidence>
<evidence type="ECO:0000256" key="1">
    <source>
        <dbReference type="ARBA" id="ARBA00022679"/>
    </source>
</evidence>
<dbReference type="Gene3D" id="3.10.110.10">
    <property type="entry name" value="Ubiquitin Conjugating Enzyme"/>
    <property type="match status" value="1"/>
</dbReference>
<dbReference type="InterPro" id="IPR016135">
    <property type="entry name" value="UBQ-conjugating_enzyme/RWD"/>
</dbReference>
<organism evidence="5 6">
    <name type="scientific">Colletotrichum incanum</name>
    <name type="common">Soybean anthracnose fungus</name>
    <dbReference type="NCBI Taxonomy" id="1573173"/>
    <lineage>
        <taxon>Eukaryota</taxon>
        <taxon>Fungi</taxon>
        <taxon>Dikarya</taxon>
        <taxon>Ascomycota</taxon>
        <taxon>Pezizomycotina</taxon>
        <taxon>Sordariomycetes</taxon>
        <taxon>Hypocreomycetidae</taxon>
        <taxon>Glomerellales</taxon>
        <taxon>Glomerellaceae</taxon>
        <taxon>Colletotrichum</taxon>
        <taxon>Colletotrichum spaethianum species complex</taxon>
    </lineage>
</organism>